<dbReference type="OrthoDB" id="344736at2"/>
<evidence type="ECO:0008006" key="4">
    <source>
        <dbReference type="Google" id="ProtNLM"/>
    </source>
</evidence>
<feature type="transmembrane region" description="Helical" evidence="1">
    <location>
        <begin position="77"/>
        <end position="97"/>
    </location>
</feature>
<accession>A0A1M5U665</accession>
<feature type="transmembrane region" description="Helical" evidence="1">
    <location>
        <begin position="109"/>
        <end position="130"/>
    </location>
</feature>
<evidence type="ECO:0000313" key="2">
    <source>
        <dbReference type="EMBL" id="SHH58428.1"/>
    </source>
</evidence>
<dbReference type="RefSeq" id="WP_072777896.1">
    <property type="nucleotide sequence ID" value="NZ_FQXC01000003.1"/>
</dbReference>
<dbReference type="Proteomes" id="UP000184221">
    <property type="component" value="Unassembled WGS sequence"/>
</dbReference>
<protein>
    <recommendedName>
        <fullName evidence="4">DUF1761 domain-containing protein</fullName>
    </recommendedName>
</protein>
<keyword evidence="3" id="KW-1185">Reference proteome</keyword>
<reference evidence="2 3" key="1">
    <citation type="submission" date="2016-11" db="EMBL/GenBank/DDBJ databases">
        <authorList>
            <person name="Jaros S."/>
            <person name="Januszkiewicz K."/>
            <person name="Wedrychowicz H."/>
        </authorList>
    </citation>
    <scope>NUCLEOTIDE SEQUENCE [LARGE SCALE GENOMIC DNA]</scope>
    <source>
        <strain evidence="2 3">DSM 29431</strain>
    </source>
</reference>
<keyword evidence="1" id="KW-0812">Transmembrane</keyword>
<evidence type="ECO:0000256" key="1">
    <source>
        <dbReference type="SAM" id="Phobius"/>
    </source>
</evidence>
<organism evidence="2 3">
    <name type="scientific">Marivita hallyeonensis</name>
    <dbReference type="NCBI Taxonomy" id="996342"/>
    <lineage>
        <taxon>Bacteria</taxon>
        <taxon>Pseudomonadati</taxon>
        <taxon>Pseudomonadota</taxon>
        <taxon>Alphaproteobacteria</taxon>
        <taxon>Rhodobacterales</taxon>
        <taxon>Roseobacteraceae</taxon>
        <taxon>Marivita</taxon>
    </lineage>
</organism>
<gene>
    <name evidence="2" type="ORF">SAMN05443551_2503</name>
</gene>
<dbReference type="Pfam" id="PF08570">
    <property type="entry name" value="DUF1761"/>
    <property type="match status" value="1"/>
</dbReference>
<dbReference type="AlphaFoldDB" id="A0A1M5U665"/>
<proteinExistence type="predicted"/>
<evidence type="ECO:0000313" key="3">
    <source>
        <dbReference type="Proteomes" id="UP000184221"/>
    </source>
</evidence>
<dbReference type="InterPro" id="IPR013879">
    <property type="entry name" value="DUF1761"/>
</dbReference>
<keyword evidence="1" id="KW-1133">Transmembrane helix</keyword>
<feature type="transmembrane region" description="Helical" evidence="1">
    <location>
        <begin position="49"/>
        <end position="70"/>
    </location>
</feature>
<keyword evidence="1" id="KW-0472">Membrane</keyword>
<sequence length="131" mass="13760">MALLPILVAGVAGWIFGAIWYSVFAKPWMVASGVEVTADGKPANQKNPVPYIISITSAIIVAATMQYAFAMLEITTVMKGLTSGLGIGLCFAAPWLATNYGFAGRPFKLTLIDGGYATFGSAVIGAVLMFF</sequence>
<name>A0A1M5U665_9RHOB</name>
<dbReference type="EMBL" id="FQXC01000003">
    <property type="protein sequence ID" value="SHH58428.1"/>
    <property type="molecule type" value="Genomic_DNA"/>
</dbReference>
<dbReference type="STRING" id="996342.SAMN05443551_2503"/>